<dbReference type="PANTHER" id="PTHR43845:SF1">
    <property type="entry name" value="BLR5969 PROTEIN"/>
    <property type="match status" value="1"/>
</dbReference>
<comment type="caution">
    <text evidence="2">The sequence shown here is derived from an EMBL/GenBank/DDBJ whole genome shotgun (WGS) entry which is preliminary data.</text>
</comment>
<dbReference type="STRING" id="47879.AXG94_03225"/>
<evidence type="ECO:0000313" key="3">
    <source>
        <dbReference type="Proteomes" id="UP000270661"/>
    </source>
</evidence>
<evidence type="ECO:0000259" key="1">
    <source>
        <dbReference type="Pfam" id="PF00501"/>
    </source>
</evidence>
<dbReference type="PANTHER" id="PTHR43845">
    <property type="entry name" value="BLR5969 PROTEIN"/>
    <property type="match status" value="1"/>
</dbReference>
<dbReference type="Proteomes" id="UP000270661">
    <property type="component" value="Unassembled WGS sequence"/>
</dbReference>
<dbReference type="OrthoDB" id="580775at2"/>
<feature type="domain" description="AMP-dependent synthetase/ligase" evidence="1">
    <location>
        <begin position="66"/>
        <end position="269"/>
    </location>
</feature>
<keyword evidence="3" id="KW-1185">Reference proteome</keyword>
<dbReference type="Gene3D" id="3.40.50.12780">
    <property type="entry name" value="N-terminal domain of ligase-like"/>
    <property type="match status" value="1"/>
</dbReference>
<dbReference type="RefSeq" id="WP_053191254.1">
    <property type="nucleotide sequence ID" value="NZ_LHVK01000003.1"/>
</dbReference>
<evidence type="ECO:0000313" key="2">
    <source>
        <dbReference type="EMBL" id="RMM51750.1"/>
    </source>
</evidence>
<dbReference type="InterPro" id="IPR042099">
    <property type="entry name" value="ANL_N_sf"/>
</dbReference>
<dbReference type="AlphaFoldDB" id="A0A3M3EQ47"/>
<gene>
    <name evidence="2" type="ORF">ALQ77_00525</name>
</gene>
<organism evidence="2 3">
    <name type="scientific">Pseudomonas corrugata</name>
    <dbReference type="NCBI Taxonomy" id="47879"/>
    <lineage>
        <taxon>Bacteria</taxon>
        <taxon>Pseudomonadati</taxon>
        <taxon>Pseudomonadota</taxon>
        <taxon>Gammaproteobacteria</taxon>
        <taxon>Pseudomonadales</taxon>
        <taxon>Pseudomonadaceae</taxon>
        <taxon>Pseudomonas</taxon>
    </lineage>
</organism>
<name>A0A3M3EQ47_9PSED</name>
<proteinExistence type="predicted"/>
<dbReference type="Pfam" id="PF00501">
    <property type="entry name" value="AMP-binding"/>
    <property type="match status" value="1"/>
</dbReference>
<sequence length="424" mass="47340">MSPSFPSEQWLGHIRLHSKYYQKHWTHLPAQGSAFEDLPIVDASDYWRGSHDLDTWEVLTGPVTDALIYKTGGTTSQGKLSVYTHKEWQRMLDCFARDLSTQLETGDRIANLFFSGDLYASFLFIHGALCRVDLPITEFPFTGSIDPDVLADAVAAHRINVLAGVPAHLLAIASHLNRQGRTLPGISTVLFGGEHLFEFQLPLLRKAFPQARFASIGYASVDAGLVGASTLDCLLGEHRVFDEQTRVEIIDEVSGEVIEACDRPGDLVVTNFTRTLMPMVRYPVGDRACWREPVGTPRRKFELAGRSAQSQRVRVGVASLFPQHIGEIIQSIGGELQWQLIIEPVEKNDRVVLKWVPDDPSDICEPLSQVLKFALIQQHPGIDQLNLQVQACQAQDLERHPRSGKHLQVIDRRVYGPMAARRPG</sequence>
<dbReference type="SUPFAM" id="SSF56801">
    <property type="entry name" value="Acetyl-CoA synthetase-like"/>
    <property type="match status" value="1"/>
</dbReference>
<dbReference type="InterPro" id="IPR000873">
    <property type="entry name" value="AMP-dep_synth/lig_dom"/>
</dbReference>
<reference evidence="2 3" key="1">
    <citation type="submission" date="2018-08" db="EMBL/GenBank/DDBJ databases">
        <title>Recombination of ecologically and evolutionarily significant loci maintains genetic cohesion in the Pseudomonas syringae species complex.</title>
        <authorList>
            <person name="Dillon M."/>
            <person name="Thakur S."/>
            <person name="Almeida R.N.D."/>
            <person name="Weir B.S."/>
            <person name="Guttman D.S."/>
        </authorList>
    </citation>
    <scope>NUCLEOTIDE SEQUENCE [LARGE SCALE GENOMIC DNA]</scope>
    <source>
        <strain evidence="2 3">NCPPB2445</strain>
    </source>
</reference>
<dbReference type="EMBL" id="RBOJ01000055">
    <property type="protein sequence ID" value="RMM51750.1"/>
    <property type="molecule type" value="Genomic_DNA"/>
</dbReference>
<accession>A0A3M3EQ47</accession>
<protein>
    <recommendedName>
        <fullName evidence="1">AMP-dependent synthetase/ligase domain-containing protein</fullName>
    </recommendedName>
</protein>